<dbReference type="EMBL" id="BT085554">
    <property type="protein sequence ID" value="ACR35907.1"/>
    <property type="molecule type" value="mRNA"/>
</dbReference>
<evidence type="ECO:0000313" key="1">
    <source>
        <dbReference type="EMBL" id="ACR35907.1"/>
    </source>
</evidence>
<reference evidence="1" key="1">
    <citation type="journal article" date="2009" name="PLoS Genet.">
        <title>Sequencing, mapping, and analysis of 27,455 maize full-length cDNAs.</title>
        <authorList>
            <person name="Soderlund C."/>
            <person name="Descour A."/>
            <person name="Kudrna D."/>
            <person name="Bomhoff M."/>
            <person name="Boyd L."/>
            <person name="Currie J."/>
            <person name="Angelova A."/>
            <person name="Collura K."/>
            <person name="Wissotski M."/>
            <person name="Ashley E."/>
            <person name="Morrow D."/>
            <person name="Fernandes J."/>
            <person name="Walbot V."/>
            <person name="Yu Y."/>
        </authorList>
    </citation>
    <scope>NUCLEOTIDE SEQUENCE</scope>
    <source>
        <strain evidence="1">B73</strain>
    </source>
</reference>
<proteinExistence type="evidence at transcript level"/>
<dbReference type="AlphaFoldDB" id="C4J407"/>
<protein>
    <submittedName>
        <fullName evidence="1">Uncharacterized protein</fullName>
    </submittedName>
</protein>
<sequence length="174" mass="18568">MALAACLEDLRIRAQLQDEAILPVHLPLADAPRTSKHACRRQRIQALKGTAKRTNRALGRMGTEPWCVPPHELAVASRVHLAPADSQLDVPHLRGHLPQHEAARLAAASSAAVLSETAGGLELGGHHAYLAHGVGAAQGGQELVPSGSREVLLQDVLRGRGFLWTSTSHPKKKS</sequence>
<accession>C4J407</accession>
<name>C4J407_MAIZE</name>
<organism evidence="1">
    <name type="scientific">Zea mays</name>
    <name type="common">Maize</name>
    <dbReference type="NCBI Taxonomy" id="4577"/>
    <lineage>
        <taxon>Eukaryota</taxon>
        <taxon>Viridiplantae</taxon>
        <taxon>Streptophyta</taxon>
        <taxon>Embryophyta</taxon>
        <taxon>Tracheophyta</taxon>
        <taxon>Spermatophyta</taxon>
        <taxon>Magnoliopsida</taxon>
        <taxon>Liliopsida</taxon>
        <taxon>Poales</taxon>
        <taxon>Poaceae</taxon>
        <taxon>PACMAD clade</taxon>
        <taxon>Panicoideae</taxon>
        <taxon>Andropogonodae</taxon>
        <taxon>Andropogoneae</taxon>
        <taxon>Tripsacinae</taxon>
        <taxon>Zea</taxon>
    </lineage>
</organism>